<dbReference type="CDD" id="cd17039">
    <property type="entry name" value="Ubl_ubiquitin_like"/>
    <property type="match status" value="1"/>
</dbReference>
<sequence>MSLPTSSRQIVLRIVRKRDGKNMWMNIAEDENRKVGFIKSHLKHTFHPHGKFHLYYKGRHIKSRHELSYYGITSAIRNIEIILD</sequence>
<gene>
    <name evidence="1" type="ORF">XAT740_LOCUS23394</name>
</gene>
<comment type="caution">
    <text evidence="1">The sequence shown here is derived from an EMBL/GenBank/DDBJ whole genome shotgun (WGS) entry which is preliminary data.</text>
</comment>
<protein>
    <recommendedName>
        <fullName evidence="3">Ubiquitin-like domain-containing protein</fullName>
    </recommendedName>
</protein>
<evidence type="ECO:0000313" key="1">
    <source>
        <dbReference type="EMBL" id="CAF1195975.1"/>
    </source>
</evidence>
<organism evidence="1 2">
    <name type="scientific">Adineta ricciae</name>
    <name type="common">Rotifer</name>
    <dbReference type="NCBI Taxonomy" id="249248"/>
    <lineage>
        <taxon>Eukaryota</taxon>
        <taxon>Metazoa</taxon>
        <taxon>Spiralia</taxon>
        <taxon>Gnathifera</taxon>
        <taxon>Rotifera</taxon>
        <taxon>Eurotatoria</taxon>
        <taxon>Bdelloidea</taxon>
        <taxon>Adinetida</taxon>
        <taxon>Adinetidae</taxon>
        <taxon>Adineta</taxon>
    </lineage>
</organism>
<reference evidence="1" key="1">
    <citation type="submission" date="2021-02" db="EMBL/GenBank/DDBJ databases">
        <authorList>
            <person name="Nowell W R."/>
        </authorList>
    </citation>
    <scope>NUCLEOTIDE SEQUENCE</scope>
</reference>
<dbReference type="Proteomes" id="UP000663828">
    <property type="component" value="Unassembled WGS sequence"/>
</dbReference>
<accession>A0A814W408</accession>
<evidence type="ECO:0008006" key="3">
    <source>
        <dbReference type="Google" id="ProtNLM"/>
    </source>
</evidence>
<dbReference type="EMBL" id="CAJNOR010001766">
    <property type="protein sequence ID" value="CAF1195975.1"/>
    <property type="molecule type" value="Genomic_DNA"/>
</dbReference>
<proteinExistence type="predicted"/>
<evidence type="ECO:0000313" key="2">
    <source>
        <dbReference type="Proteomes" id="UP000663828"/>
    </source>
</evidence>
<dbReference type="AlphaFoldDB" id="A0A814W408"/>
<dbReference type="SUPFAM" id="SSF54236">
    <property type="entry name" value="Ubiquitin-like"/>
    <property type="match status" value="1"/>
</dbReference>
<dbReference type="InterPro" id="IPR029071">
    <property type="entry name" value="Ubiquitin-like_domsf"/>
</dbReference>
<name>A0A814W408_ADIRI</name>
<keyword evidence="2" id="KW-1185">Reference proteome</keyword>